<proteinExistence type="predicted"/>
<name>A0A0F9SJA2_9ZZZZ</name>
<dbReference type="AlphaFoldDB" id="A0A0F9SJA2"/>
<evidence type="ECO:0000313" key="1">
    <source>
        <dbReference type="EMBL" id="KKN69040.1"/>
    </source>
</evidence>
<dbReference type="EMBL" id="LAZR01000434">
    <property type="protein sequence ID" value="KKN69040.1"/>
    <property type="molecule type" value="Genomic_DNA"/>
</dbReference>
<organism evidence="1">
    <name type="scientific">marine sediment metagenome</name>
    <dbReference type="NCBI Taxonomy" id="412755"/>
    <lineage>
        <taxon>unclassified sequences</taxon>
        <taxon>metagenomes</taxon>
        <taxon>ecological metagenomes</taxon>
    </lineage>
</organism>
<comment type="caution">
    <text evidence="1">The sequence shown here is derived from an EMBL/GenBank/DDBJ whole genome shotgun (WGS) entry which is preliminary data.</text>
</comment>
<protein>
    <submittedName>
        <fullName evidence="1">Uncharacterized protein</fullName>
    </submittedName>
</protein>
<sequence>MAYPTVLYGPDSEVFNTYSKVSPAPSAAIAGGPIKFRHRHALGKQLVLEDGRKFRFAASGSGTLVVGNVLSAGVATASQQSLAPQTAVVVGDRSLIITTGAASAINVFAEGYLIPTITTANVTGHCYRIAGHALMTSGTDTVHLAPGNAALEALSTGTSKIDLIDNPYFRVVQLPATTAASMIVGVAVSGPTTLLACWIQTRGVAAVLGITATIAGTRAVAPSSTAGAVGPETASAGTSDIESDIGRSMHAHAATQGQPTFLTLDG</sequence>
<accession>A0A0F9SJA2</accession>
<reference evidence="1" key="1">
    <citation type="journal article" date="2015" name="Nature">
        <title>Complex archaea that bridge the gap between prokaryotes and eukaryotes.</title>
        <authorList>
            <person name="Spang A."/>
            <person name="Saw J.H."/>
            <person name="Jorgensen S.L."/>
            <person name="Zaremba-Niedzwiedzka K."/>
            <person name="Martijn J."/>
            <person name="Lind A.E."/>
            <person name="van Eijk R."/>
            <person name="Schleper C."/>
            <person name="Guy L."/>
            <person name="Ettema T.J."/>
        </authorList>
    </citation>
    <scope>NUCLEOTIDE SEQUENCE</scope>
</reference>
<gene>
    <name evidence="1" type="ORF">LCGC14_0445120</name>
</gene>